<keyword evidence="2" id="KW-1003">Cell membrane</keyword>
<feature type="transmembrane region" description="Helical" evidence="8">
    <location>
        <begin position="1157"/>
        <end position="1174"/>
    </location>
</feature>
<evidence type="ECO:0000256" key="2">
    <source>
        <dbReference type="ARBA" id="ARBA00022475"/>
    </source>
</evidence>
<evidence type="ECO:0000313" key="10">
    <source>
        <dbReference type="EMBL" id="GIO36507.1"/>
    </source>
</evidence>
<dbReference type="CDD" id="cd06503">
    <property type="entry name" value="ATP-synt_Fo_b"/>
    <property type="match status" value="1"/>
</dbReference>
<feature type="transmembrane region" description="Helical" evidence="8">
    <location>
        <begin position="765"/>
        <end position="787"/>
    </location>
</feature>
<proteinExistence type="predicted"/>
<feature type="transmembrane region" description="Helical" evidence="8">
    <location>
        <begin position="20"/>
        <end position="40"/>
    </location>
</feature>
<evidence type="ECO:0000256" key="5">
    <source>
        <dbReference type="ARBA" id="ARBA00023136"/>
    </source>
</evidence>
<dbReference type="InterPro" id="IPR038766">
    <property type="entry name" value="Membrane_comp_ABC_pdt"/>
</dbReference>
<dbReference type="EMBL" id="BORR01000004">
    <property type="protein sequence ID" value="GIO36507.1"/>
    <property type="molecule type" value="Genomic_DNA"/>
</dbReference>
<dbReference type="PANTHER" id="PTHR30287">
    <property type="entry name" value="MEMBRANE COMPONENT OF PREDICTED ABC SUPERFAMILY METABOLITE UPTAKE TRANSPORTER"/>
    <property type="match status" value="1"/>
</dbReference>
<evidence type="ECO:0000256" key="4">
    <source>
        <dbReference type="ARBA" id="ARBA00022989"/>
    </source>
</evidence>
<keyword evidence="4 8" id="KW-1133">Transmembrane helix</keyword>
<organism evidence="10 11">
    <name type="scientific">Paenibacillus antibioticophila</name>
    <dbReference type="NCBI Taxonomy" id="1274374"/>
    <lineage>
        <taxon>Bacteria</taxon>
        <taxon>Bacillati</taxon>
        <taxon>Bacillota</taxon>
        <taxon>Bacilli</taxon>
        <taxon>Bacillales</taxon>
        <taxon>Paenibacillaceae</taxon>
        <taxon>Paenibacillus</taxon>
    </lineage>
</organism>
<comment type="subcellular location">
    <subcellularLocation>
        <location evidence="1">Cell membrane</location>
        <topology evidence="1">Multi-pass membrane protein</topology>
    </subcellularLocation>
</comment>
<feature type="compositionally biased region" description="Basic and acidic residues" evidence="7">
    <location>
        <begin position="159"/>
        <end position="175"/>
    </location>
</feature>
<feature type="domain" description="ABC3 transporter permease C-terminal" evidence="9">
    <location>
        <begin position="1070"/>
        <end position="1173"/>
    </location>
</feature>
<dbReference type="InterPro" id="IPR003838">
    <property type="entry name" value="ABC3_permease_C"/>
</dbReference>
<feature type="transmembrane region" description="Helical" evidence="8">
    <location>
        <begin position="1062"/>
        <end position="1085"/>
    </location>
</feature>
<feature type="coiled-coil region" evidence="6">
    <location>
        <begin position="519"/>
        <end position="645"/>
    </location>
</feature>
<name>A0A920CH90_9BACL</name>
<protein>
    <submittedName>
        <fullName evidence="10">ABC transporter permease</fullName>
    </submittedName>
</protein>
<gene>
    <name evidence="10" type="ORF">J41TS12_13680</name>
</gene>
<feature type="transmembrane region" description="Helical" evidence="8">
    <location>
        <begin position="1118"/>
        <end position="1137"/>
    </location>
</feature>
<feature type="transmembrane region" description="Helical" evidence="8">
    <location>
        <begin position="840"/>
        <end position="860"/>
    </location>
</feature>
<evidence type="ECO:0000256" key="3">
    <source>
        <dbReference type="ARBA" id="ARBA00022692"/>
    </source>
</evidence>
<dbReference type="RefSeq" id="WP_212938862.1">
    <property type="nucleotide sequence ID" value="NZ_BORR01000004.1"/>
</dbReference>
<dbReference type="PANTHER" id="PTHR30287:SF1">
    <property type="entry name" value="INNER MEMBRANE PROTEIN"/>
    <property type="match status" value="1"/>
</dbReference>
<comment type="caution">
    <text evidence="10">The sequence shown here is derived from an EMBL/GenBank/DDBJ whole genome shotgun (WGS) entry which is preliminary data.</text>
</comment>
<dbReference type="Proteomes" id="UP000681162">
    <property type="component" value="Unassembled WGS sequence"/>
</dbReference>
<evidence type="ECO:0000256" key="1">
    <source>
        <dbReference type="ARBA" id="ARBA00004651"/>
    </source>
</evidence>
<feature type="region of interest" description="Disordered" evidence="7">
    <location>
        <begin position="144"/>
        <end position="181"/>
    </location>
</feature>
<feature type="coiled-coil region" evidence="6">
    <location>
        <begin position="298"/>
        <end position="435"/>
    </location>
</feature>
<dbReference type="GO" id="GO:0005886">
    <property type="term" value="C:plasma membrane"/>
    <property type="evidence" value="ECO:0007669"/>
    <property type="project" value="UniProtKB-SubCell"/>
</dbReference>
<evidence type="ECO:0000313" key="11">
    <source>
        <dbReference type="Proteomes" id="UP000681162"/>
    </source>
</evidence>
<keyword evidence="11" id="KW-1185">Reference proteome</keyword>
<feature type="transmembrane region" description="Helical" evidence="8">
    <location>
        <begin position="719"/>
        <end position="745"/>
    </location>
</feature>
<keyword evidence="5 8" id="KW-0472">Membrane</keyword>
<evidence type="ECO:0000256" key="8">
    <source>
        <dbReference type="SAM" id="Phobius"/>
    </source>
</evidence>
<feature type="domain" description="ABC3 transporter permease C-terminal" evidence="9">
    <location>
        <begin position="674"/>
        <end position="792"/>
    </location>
</feature>
<dbReference type="Pfam" id="PF02687">
    <property type="entry name" value="FtsX"/>
    <property type="match status" value="2"/>
</dbReference>
<dbReference type="AlphaFoldDB" id="A0A920CH90"/>
<evidence type="ECO:0000256" key="6">
    <source>
        <dbReference type="SAM" id="Coils"/>
    </source>
</evidence>
<feature type="transmembrane region" description="Helical" evidence="8">
    <location>
        <begin position="670"/>
        <end position="689"/>
    </location>
</feature>
<reference evidence="10 11" key="1">
    <citation type="submission" date="2021-03" db="EMBL/GenBank/DDBJ databases">
        <title>Antimicrobial resistance genes in bacteria isolated from Japanese honey, and their potential for conferring macrolide and lincosamide resistance in the American foulbrood pathogen Paenibacillus larvae.</title>
        <authorList>
            <person name="Okamoto M."/>
            <person name="Kumagai M."/>
            <person name="Kanamori H."/>
            <person name="Takamatsu D."/>
        </authorList>
    </citation>
    <scope>NUCLEOTIDE SEQUENCE [LARGE SCALE GENOMIC DNA]</scope>
    <source>
        <strain evidence="10 11">J41TS12</strain>
    </source>
</reference>
<sequence>MNKAYQKDILRSIKKGWKRFLSITFITALGVAMLTGLYAACLDMYYSADKFYDKQQLFDIRVMSTLGLTDEDLDALAQVDGIEQAEGGYSETIYTDVEGIRKSTEVKLLSPKGLNAPHLLEGALPAQAGEIAVTKKYLEESGKSIGDTLTMTEDTEEGEDKKTESPAAADHKDASSDEVGMLDQDLELDVETDLEDEEASSLVRSSFTITGVVLDPMDIQGSGTGNIFRANTSTDFTFFVTADDVDHKVYTAAYLVLTGTKEIDTYSEEYDQAVQAAIGQIEGRIKSQREQARYETVQEEARSKIEDAETTMDEKFTEADQKFADAWDEISSARKELAEGEDKLVREEKNAAQQIADARATLNSSKKKLAEAEKQLAEGEAQLAKGESELNANARKLKEGREQLAKEREQAEAKLAAAEQQLKQAQEQLDTGRAQLEPQVASLKAALADYWPEEQWNALVNAAAALAANGADDQAIATGTGKESTALAAALPAQGDAAVQAALGMGKIIGGQQALDQQKNAFAEQRELGEQQLAAAEAELKAGEKEIETARQTIEAKKAELKAGKAELAEGKTELAEGEAKLKAEEAEAKDKIADARQEIAEGKEELAEGEAELKEQEQEYAGKKEEAEQKLADAYKELDNLDMTQWYVQDRTSIDSYSSFSSDLSSIEAVGKVFPVIFLLVAILMSLTTMTRMVEEERGLIGTYKAMGFGNAAIYRKYILFALLACLLGGVLGDLFGFVFMPKFVAVILRDLYTLPYYELRFDLVYGIGGVLLFIVGIVGATVLACRSELVKMPATLMRPKAPRAGSRVFLERIPSVWNRLKFLNKVTVRNLFRYKKRLFMTIGGIMGCTALILCGFAIKDSIADLAPKQYEQINRYDLMAVFEDDANDAIVEEMAADSRVKDTVNLRIESVKAINKNEQGEKVQLMVLPERNALRGYIHIENLDGKQLDPDDEGILITRSAARILGLSSGDALYLQDMNLVQRETVVSDVVQNYLGNNVYMTQALYEKLFGSYAPNAVMAHFTDMPRTDQAAYADKLLENDSVLSSISTAALIDEYGFDLINAVVLLITAMAGGLAFVVLFTLSNTNISERARELATIKVLGFYDKEVHQYVNKESLILTLIGILIGLPVGRILSGFLTTALNMPSMYFAVHIKPVSYLFSAAITFCFAIIVNRMTNRTLNRINMVEALKSVE</sequence>
<keyword evidence="6" id="KW-0175">Coiled coil</keyword>
<keyword evidence="3 8" id="KW-0812">Transmembrane</keyword>
<evidence type="ECO:0000259" key="9">
    <source>
        <dbReference type="Pfam" id="PF02687"/>
    </source>
</evidence>
<evidence type="ECO:0000256" key="7">
    <source>
        <dbReference type="SAM" id="MobiDB-lite"/>
    </source>
</evidence>
<accession>A0A920CH90</accession>